<dbReference type="VEuPathDB" id="VectorBase:BGLAX_036128"/>
<reference evidence="1" key="1">
    <citation type="submission" date="2020-05" db="UniProtKB">
        <authorList>
            <consortium name="EnsemblMetazoa"/>
        </authorList>
    </citation>
    <scope>IDENTIFICATION</scope>
    <source>
        <strain evidence="1">BB02</strain>
    </source>
</reference>
<proteinExistence type="predicted"/>
<evidence type="ECO:0000313" key="2">
    <source>
        <dbReference type="Proteomes" id="UP000076420"/>
    </source>
</evidence>
<protein>
    <submittedName>
        <fullName evidence="1">Uncharacterized protein</fullName>
    </submittedName>
</protein>
<dbReference type="GO" id="GO:0008832">
    <property type="term" value="F:dGTPase activity"/>
    <property type="evidence" value="ECO:0007669"/>
    <property type="project" value="TreeGrafter"/>
</dbReference>
<dbReference type="Proteomes" id="UP000076420">
    <property type="component" value="Unassembled WGS sequence"/>
</dbReference>
<sequence>MENIKKNDDCSISSVLDAIKESIKKANIKTCTWLTIDEILGFNDNNKDVALTAFTHLTDGVLFSIRNFKPDETDVELNKCVKLIERLYSRDIYKFITESSPMKQTDIEDKLRMPSMTEEEKGFTDEEKGFTDEEKLQHIIYKTCTNNQKISFNKDDIQIMITKLDFGMKDENPIHRLRVYKKGKLSKGLKFEQNQTSQLLEGMQYREVLVRVYTTLPNKDGRNAEKIKAIKAAFKEMWSSLVKLVRRLKNHEAFQTMY</sequence>
<dbReference type="InterPro" id="IPR050135">
    <property type="entry name" value="dGTPase-like"/>
</dbReference>
<dbReference type="VEuPathDB" id="VectorBase:BGLB021049"/>
<organism evidence="1 2">
    <name type="scientific">Biomphalaria glabrata</name>
    <name type="common">Bloodfluke planorb</name>
    <name type="synonym">Freshwater snail</name>
    <dbReference type="NCBI Taxonomy" id="6526"/>
    <lineage>
        <taxon>Eukaryota</taxon>
        <taxon>Metazoa</taxon>
        <taxon>Spiralia</taxon>
        <taxon>Lophotrochozoa</taxon>
        <taxon>Mollusca</taxon>
        <taxon>Gastropoda</taxon>
        <taxon>Heterobranchia</taxon>
        <taxon>Euthyneura</taxon>
        <taxon>Panpulmonata</taxon>
        <taxon>Hygrophila</taxon>
        <taxon>Lymnaeoidea</taxon>
        <taxon>Planorbidae</taxon>
        <taxon>Biomphalaria</taxon>
    </lineage>
</organism>
<dbReference type="STRING" id="6526.A0A2C9KLK0"/>
<gene>
    <name evidence="1" type="primary">106068173</name>
</gene>
<accession>A0A2C9KLK0</accession>
<dbReference type="PANTHER" id="PTHR11373:SF4">
    <property type="entry name" value="DEOXYNUCLEOSIDE TRIPHOSPHATE TRIPHOSPHOHYDROLASE SAMHD1"/>
    <property type="match status" value="1"/>
</dbReference>
<dbReference type="KEGG" id="bgt:106068173"/>
<dbReference type="Gene3D" id="3.30.70.2760">
    <property type="match status" value="1"/>
</dbReference>
<evidence type="ECO:0000313" key="1">
    <source>
        <dbReference type="EnsemblMetazoa" id="BGLB021049-PA"/>
    </source>
</evidence>
<dbReference type="EnsemblMetazoa" id="BGLB021049-RA">
    <property type="protein sequence ID" value="BGLB021049-PA"/>
    <property type="gene ID" value="BGLB021049"/>
</dbReference>
<dbReference type="PANTHER" id="PTHR11373">
    <property type="entry name" value="DEOXYNUCLEOSIDE TRIPHOSPHATE TRIPHOSPHOHYDROLASE"/>
    <property type="match status" value="1"/>
</dbReference>
<name>A0A2C9KLK0_BIOGL</name>
<dbReference type="GO" id="GO:0006203">
    <property type="term" value="P:dGTP catabolic process"/>
    <property type="evidence" value="ECO:0007669"/>
    <property type="project" value="TreeGrafter"/>
</dbReference>
<dbReference type="AlphaFoldDB" id="A0A2C9KLK0"/>
<dbReference type="SUPFAM" id="SSF109604">
    <property type="entry name" value="HD-domain/PDEase-like"/>
    <property type="match status" value="1"/>
</dbReference>